<dbReference type="InterPro" id="IPR019692">
    <property type="entry name" value="CFP-6_PH"/>
</dbReference>
<keyword evidence="1" id="KW-0812">Transmembrane</keyword>
<accession>A0ABT5TV52</accession>
<feature type="domain" description="Low molecular weight protein antigen 6 PH" evidence="2">
    <location>
        <begin position="57"/>
        <end position="123"/>
    </location>
</feature>
<sequence>MTVVRHGASRAYAVVTWLIAAVFLGSFLLAGGPVELLRYGAHPLLLAALGWAVFWQPRVELEPQAVTVVNILRSVRVPYAAITEVGTQWGLRLHTVAGHHDAWATPTRALNRRDDSEPGRAVGSTRTGDAQSVARMIERRRGDAAPGHHGAAAAVTAWWNTREVVVLAAAAALSGLTVLVT</sequence>
<proteinExistence type="predicted"/>
<reference evidence="3" key="1">
    <citation type="submission" date="2023-02" db="EMBL/GenBank/DDBJ databases">
        <title>Georgenia sp.10Sc9-8, isolated from a soil sample collected from the Taklamakan desert.</title>
        <authorList>
            <person name="Liu S."/>
        </authorList>
    </citation>
    <scope>NUCLEOTIDE SEQUENCE</scope>
    <source>
        <strain evidence="3">10Sc9-8</strain>
    </source>
</reference>
<feature type="transmembrane region" description="Helical" evidence="1">
    <location>
        <begin position="12"/>
        <end position="30"/>
    </location>
</feature>
<evidence type="ECO:0000313" key="3">
    <source>
        <dbReference type="EMBL" id="MDD9205938.1"/>
    </source>
</evidence>
<dbReference type="Proteomes" id="UP001165561">
    <property type="component" value="Unassembled WGS sequence"/>
</dbReference>
<evidence type="ECO:0000259" key="2">
    <source>
        <dbReference type="Pfam" id="PF10756"/>
    </source>
</evidence>
<evidence type="ECO:0000313" key="4">
    <source>
        <dbReference type="Proteomes" id="UP001165561"/>
    </source>
</evidence>
<keyword evidence="1" id="KW-0472">Membrane</keyword>
<name>A0ABT5TV52_9MICO</name>
<dbReference type="EMBL" id="JARACI010000721">
    <property type="protein sequence ID" value="MDD9205938.1"/>
    <property type="molecule type" value="Genomic_DNA"/>
</dbReference>
<gene>
    <name evidence="3" type="ORF">PU560_05570</name>
</gene>
<evidence type="ECO:0000256" key="1">
    <source>
        <dbReference type="SAM" id="Phobius"/>
    </source>
</evidence>
<dbReference type="Pfam" id="PF10756">
    <property type="entry name" value="bPH_6"/>
    <property type="match status" value="1"/>
</dbReference>
<protein>
    <submittedName>
        <fullName evidence="3">PH domain-containing protein</fullName>
    </submittedName>
</protein>
<keyword evidence="4" id="KW-1185">Reference proteome</keyword>
<organism evidence="3 4">
    <name type="scientific">Georgenia halotolerans</name>
    <dbReference type="NCBI Taxonomy" id="3028317"/>
    <lineage>
        <taxon>Bacteria</taxon>
        <taxon>Bacillati</taxon>
        <taxon>Actinomycetota</taxon>
        <taxon>Actinomycetes</taxon>
        <taxon>Micrococcales</taxon>
        <taxon>Bogoriellaceae</taxon>
        <taxon>Georgenia</taxon>
    </lineage>
</organism>
<comment type="caution">
    <text evidence="3">The sequence shown here is derived from an EMBL/GenBank/DDBJ whole genome shotgun (WGS) entry which is preliminary data.</text>
</comment>
<keyword evidence="1" id="KW-1133">Transmembrane helix</keyword>